<keyword evidence="2" id="KW-1185">Reference proteome</keyword>
<dbReference type="EMBL" id="CAUOFW020001025">
    <property type="protein sequence ID" value="CAK9140201.1"/>
    <property type="molecule type" value="Genomic_DNA"/>
</dbReference>
<gene>
    <name evidence="1" type="ORF">ILEXP_LOCUS7644</name>
</gene>
<comment type="caution">
    <text evidence="1">The sequence shown here is derived from an EMBL/GenBank/DDBJ whole genome shotgun (WGS) entry which is preliminary data.</text>
</comment>
<sequence length="51" mass="5956">MSVDPLEDHVPKYVLNEDDDNTNVVDSVETSTARTAWRTQLANEMYEAWWI</sequence>
<proteinExistence type="predicted"/>
<dbReference type="Proteomes" id="UP001642360">
    <property type="component" value="Unassembled WGS sequence"/>
</dbReference>
<accession>A0ABC8R764</accession>
<evidence type="ECO:0000313" key="1">
    <source>
        <dbReference type="EMBL" id="CAK9140201.1"/>
    </source>
</evidence>
<protein>
    <submittedName>
        <fullName evidence="1">Uncharacterized protein</fullName>
    </submittedName>
</protein>
<evidence type="ECO:0000313" key="2">
    <source>
        <dbReference type="Proteomes" id="UP001642360"/>
    </source>
</evidence>
<feature type="non-terminal residue" evidence="1">
    <location>
        <position position="51"/>
    </location>
</feature>
<dbReference type="AlphaFoldDB" id="A0ABC8R764"/>
<organism evidence="1 2">
    <name type="scientific">Ilex paraguariensis</name>
    <name type="common">yerba mate</name>
    <dbReference type="NCBI Taxonomy" id="185542"/>
    <lineage>
        <taxon>Eukaryota</taxon>
        <taxon>Viridiplantae</taxon>
        <taxon>Streptophyta</taxon>
        <taxon>Embryophyta</taxon>
        <taxon>Tracheophyta</taxon>
        <taxon>Spermatophyta</taxon>
        <taxon>Magnoliopsida</taxon>
        <taxon>eudicotyledons</taxon>
        <taxon>Gunneridae</taxon>
        <taxon>Pentapetalae</taxon>
        <taxon>asterids</taxon>
        <taxon>campanulids</taxon>
        <taxon>Aquifoliales</taxon>
        <taxon>Aquifoliaceae</taxon>
        <taxon>Ilex</taxon>
    </lineage>
</organism>
<reference evidence="1 2" key="1">
    <citation type="submission" date="2024-02" db="EMBL/GenBank/DDBJ databases">
        <authorList>
            <person name="Vignale AGUSTIN F."/>
            <person name="Sosa J E."/>
            <person name="Modenutti C."/>
        </authorList>
    </citation>
    <scope>NUCLEOTIDE SEQUENCE [LARGE SCALE GENOMIC DNA]</scope>
</reference>
<feature type="non-terminal residue" evidence="1">
    <location>
        <position position="1"/>
    </location>
</feature>
<name>A0ABC8R764_9AQUA</name>